<keyword evidence="6" id="KW-0862">Zinc</keyword>
<feature type="region of interest" description="Disordered" evidence="10">
    <location>
        <begin position="172"/>
        <end position="221"/>
    </location>
</feature>
<dbReference type="AlphaFoldDB" id="A0A7M7IY41"/>
<feature type="compositionally biased region" description="Basic and acidic residues" evidence="10">
    <location>
        <begin position="172"/>
        <end position="200"/>
    </location>
</feature>
<dbReference type="GO" id="GO:0008270">
    <property type="term" value="F:zinc ion binding"/>
    <property type="evidence" value="ECO:0007669"/>
    <property type="project" value="UniProtKB-KW"/>
</dbReference>
<sequence length="243" mass="28518">MMDRLPIEQQKLIEEKRLKALARRNVTRTAQLIQSTVRVEQRAGSSKLGNGFFHNGEDVVPKKFKETPEDLVHCIECNKMFLESVARVKFNLNVCDECRKSSERYRFVPRTEAKTLFKLKDCDIDSRPPPLPFLSKPNPHREHGAPMKLYLFSQLEERALLVWGSLETLEKERNKRRQDANKRRKAGFEKKIKDMRREMRAQSYQPPTSHEHTYGTEQADPDLEDGYFKECTSCGHRLSYEKM</sequence>
<organism evidence="12 13">
    <name type="scientific">Varroa destructor</name>
    <name type="common">Honeybee mite</name>
    <dbReference type="NCBI Taxonomy" id="109461"/>
    <lineage>
        <taxon>Eukaryota</taxon>
        <taxon>Metazoa</taxon>
        <taxon>Ecdysozoa</taxon>
        <taxon>Arthropoda</taxon>
        <taxon>Chelicerata</taxon>
        <taxon>Arachnida</taxon>
        <taxon>Acari</taxon>
        <taxon>Parasitiformes</taxon>
        <taxon>Mesostigmata</taxon>
        <taxon>Gamasina</taxon>
        <taxon>Dermanyssoidea</taxon>
        <taxon>Varroidae</taxon>
        <taxon>Varroa</taxon>
    </lineage>
</organism>
<dbReference type="GO" id="GO:0003684">
    <property type="term" value="F:damaged DNA binding"/>
    <property type="evidence" value="ECO:0007669"/>
    <property type="project" value="InterPro"/>
</dbReference>
<dbReference type="Pfam" id="PF05181">
    <property type="entry name" value="XPA_C"/>
    <property type="match status" value="1"/>
</dbReference>
<dbReference type="SUPFAM" id="SSF57716">
    <property type="entry name" value="Glucocorticoid receptor-like (DNA-binding domain)"/>
    <property type="match status" value="1"/>
</dbReference>
<keyword evidence="13" id="KW-1185">Reference proteome</keyword>
<comment type="similarity">
    <text evidence="2">Belongs to the XPA family.</text>
</comment>
<dbReference type="OMA" id="EFGEDTY"/>
<dbReference type="EnsemblMetazoa" id="XM_022788424">
    <property type="protein sequence ID" value="XP_022644159"/>
    <property type="gene ID" value="LOC111243205"/>
</dbReference>
<dbReference type="KEGG" id="vde:111243205"/>
<evidence type="ECO:0000313" key="13">
    <source>
        <dbReference type="Proteomes" id="UP000594260"/>
    </source>
</evidence>
<keyword evidence="5" id="KW-0863">Zinc-finger</keyword>
<comment type="subcellular location">
    <subcellularLocation>
        <location evidence="1">Nucleus</location>
    </subcellularLocation>
</comment>
<keyword evidence="8" id="KW-0234">DNA repair</keyword>
<keyword evidence="3" id="KW-0479">Metal-binding</keyword>
<evidence type="ECO:0000256" key="4">
    <source>
        <dbReference type="ARBA" id="ARBA00022763"/>
    </source>
</evidence>
<dbReference type="SUPFAM" id="SSF46955">
    <property type="entry name" value="Putative DNA-binding domain"/>
    <property type="match status" value="1"/>
</dbReference>
<evidence type="ECO:0000256" key="1">
    <source>
        <dbReference type="ARBA" id="ARBA00004123"/>
    </source>
</evidence>
<dbReference type="InterPro" id="IPR022652">
    <property type="entry name" value="Znf_XPA_CS"/>
</dbReference>
<evidence type="ECO:0000256" key="9">
    <source>
        <dbReference type="ARBA" id="ARBA00023242"/>
    </source>
</evidence>
<dbReference type="Proteomes" id="UP000594260">
    <property type="component" value="Unplaced"/>
</dbReference>
<dbReference type="CTD" id="31357"/>
<dbReference type="InterPro" id="IPR009061">
    <property type="entry name" value="DNA-bd_dom_put_sf"/>
</dbReference>
<dbReference type="InterPro" id="IPR037129">
    <property type="entry name" value="XPA_sf"/>
</dbReference>
<dbReference type="PANTHER" id="PTHR10142:SF0">
    <property type="entry name" value="DNA REPAIR PROTEIN COMPLEMENTING XP-A CELLS"/>
    <property type="match status" value="1"/>
</dbReference>
<feature type="domain" description="XPA C-terminal" evidence="11">
    <location>
        <begin position="105"/>
        <end position="154"/>
    </location>
</feature>
<dbReference type="InParanoid" id="A0A7M7IY41"/>
<evidence type="ECO:0000256" key="3">
    <source>
        <dbReference type="ARBA" id="ARBA00022723"/>
    </source>
</evidence>
<dbReference type="PANTHER" id="PTHR10142">
    <property type="entry name" value="DNA REPAIR PROTEIN COMPLEMENTING XP-A CELLS"/>
    <property type="match status" value="1"/>
</dbReference>
<evidence type="ECO:0000313" key="12">
    <source>
        <dbReference type="EnsemblMetazoa" id="XP_022644159"/>
    </source>
</evidence>
<evidence type="ECO:0000256" key="10">
    <source>
        <dbReference type="SAM" id="MobiDB-lite"/>
    </source>
</evidence>
<dbReference type="GO" id="GO:0070914">
    <property type="term" value="P:UV-damage excision repair"/>
    <property type="evidence" value="ECO:0007669"/>
    <property type="project" value="TreeGrafter"/>
</dbReference>
<protein>
    <recommendedName>
        <fullName evidence="11">XPA C-terminal domain-containing protein</fullName>
    </recommendedName>
</protein>
<accession>A0A7M7IY41</accession>
<evidence type="ECO:0000256" key="7">
    <source>
        <dbReference type="ARBA" id="ARBA00023125"/>
    </source>
</evidence>
<dbReference type="FunCoup" id="A0A7M7IY41">
    <property type="interactions" value="1186"/>
</dbReference>
<evidence type="ECO:0000256" key="8">
    <source>
        <dbReference type="ARBA" id="ARBA00023204"/>
    </source>
</evidence>
<dbReference type="InterPro" id="IPR000465">
    <property type="entry name" value="XPA/RAD14"/>
</dbReference>
<keyword evidence="9" id="KW-0539">Nucleus</keyword>
<dbReference type="GO" id="GO:0006284">
    <property type="term" value="P:base-excision repair"/>
    <property type="evidence" value="ECO:0007669"/>
    <property type="project" value="TreeGrafter"/>
</dbReference>
<evidence type="ECO:0000256" key="2">
    <source>
        <dbReference type="ARBA" id="ARBA00005548"/>
    </source>
</evidence>
<dbReference type="InterPro" id="IPR022656">
    <property type="entry name" value="XPA_C"/>
</dbReference>
<proteinExistence type="inferred from homology"/>
<dbReference type="GO" id="GO:0000110">
    <property type="term" value="C:nucleotide-excision repair factor 1 complex"/>
    <property type="evidence" value="ECO:0007669"/>
    <property type="project" value="TreeGrafter"/>
</dbReference>
<dbReference type="GO" id="GO:1901255">
    <property type="term" value="P:nucleotide-excision repair involved in interstrand cross-link repair"/>
    <property type="evidence" value="ECO:0007669"/>
    <property type="project" value="TreeGrafter"/>
</dbReference>
<dbReference type="OrthoDB" id="68328at2759"/>
<evidence type="ECO:0000256" key="6">
    <source>
        <dbReference type="ARBA" id="ARBA00022833"/>
    </source>
</evidence>
<keyword evidence="7" id="KW-0238">DNA-binding</keyword>
<dbReference type="Gene3D" id="3.90.530.10">
    <property type="entry name" value="XPA C-terminal domain"/>
    <property type="match status" value="1"/>
</dbReference>
<dbReference type="GO" id="GO:0000715">
    <property type="term" value="P:nucleotide-excision repair, DNA damage recognition"/>
    <property type="evidence" value="ECO:0007669"/>
    <property type="project" value="TreeGrafter"/>
</dbReference>
<keyword evidence="4" id="KW-0227">DNA damage</keyword>
<dbReference type="GeneID" id="111243205"/>
<evidence type="ECO:0000256" key="5">
    <source>
        <dbReference type="ARBA" id="ARBA00022771"/>
    </source>
</evidence>
<dbReference type="Pfam" id="PF01286">
    <property type="entry name" value="XPA_N"/>
    <property type="match status" value="1"/>
</dbReference>
<name>A0A7M7IY41_VARDE</name>
<dbReference type="NCBIfam" id="TIGR00598">
    <property type="entry name" value="rad14"/>
    <property type="match status" value="1"/>
</dbReference>
<evidence type="ECO:0000259" key="11">
    <source>
        <dbReference type="Pfam" id="PF05181"/>
    </source>
</evidence>
<reference evidence="12" key="1">
    <citation type="submission" date="2021-01" db="UniProtKB">
        <authorList>
            <consortium name="EnsemblMetazoa"/>
        </authorList>
    </citation>
    <scope>IDENTIFICATION</scope>
</reference>
<dbReference type="RefSeq" id="XP_022644159.1">
    <property type="nucleotide sequence ID" value="XM_022788424.1"/>
</dbReference>